<feature type="region of interest" description="Disordered" evidence="1">
    <location>
        <begin position="159"/>
        <end position="270"/>
    </location>
</feature>
<name>A0A7W8EL01_9ACTN</name>
<gene>
    <name evidence="3" type="ORF">HNR40_008629</name>
</gene>
<feature type="compositionally biased region" description="Basic and acidic residues" evidence="1">
    <location>
        <begin position="175"/>
        <end position="187"/>
    </location>
</feature>
<evidence type="ECO:0000313" key="4">
    <source>
        <dbReference type="Proteomes" id="UP000568380"/>
    </source>
</evidence>
<dbReference type="EMBL" id="JACHIN010000015">
    <property type="protein sequence ID" value="MBB5083126.1"/>
    <property type="molecule type" value="Genomic_DNA"/>
</dbReference>
<comment type="caution">
    <text evidence="3">The sequence shown here is derived from an EMBL/GenBank/DDBJ whole genome shotgun (WGS) entry which is preliminary data.</text>
</comment>
<dbReference type="AlphaFoldDB" id="A0A7W8EL01"/>
<reference evidence="3 4" key="1">
    <citation type="submission" date="2020-08" db="EMBL/GenBank/DDBJ databases">
        <title>Genomic Encyclopedia of Type Strains, Phase IV (KMG-IV): sequencing the most valuable type-strain genomes for metagenomic binning, comparative biology and taxonomic classification.</title>
        <authorList>
            <person name="Goeker M."/>
        </authorList>
    </citation>
    <scope>NUCLEOTIDE SEQUENCE [LARGE SCALE GENOMIC DNA]</scope>
    <source>
        <strain evidence="3 4">DSM 45385</strain>
    </source>
</reference>
<feature type="compositionally biased region" description="Pro residues" evidence="1">
    <location>
        <begin position="203"/>
        <end position="212"/>
    </location>
</feature>
<feature type="transmembrane region" description="Helical" evidence="2">
    <location>
        <begin position="132"/>
        <end position="153"/>
    </location>
</feature>
<dbReference type="Proteomes" id="UP000568380">
    <property type="component" value="Unassembled WGS sequence"/>
</dbReference>
<protein>
    <submittedName>
        <fullName evidence="3">Uncharacterized protein</fullName>
    </submittedName>
</protein>
<sequence length="270" mass="28271">MSGEQRRFELSVPQVLGGALAAVTAAVAASYLGVAGTVIGAAVASVASTVGSAIYTHYLKRTGEKVKEHTVLAWREHEDGEEVPAHRDGEGELATAAQATLRDEPPPEPGEADATLVMAAVDKPERRRPLPWLKLGFAAALVFAISMGAILVYQAASGSSIPDQLPGKRPVSVTEEPKGPVKEDEHTPPPSDTPSTQEEPESTPTPTPTPTPKPDKTRTPTPTPTPTKTGQVEPSGEPTTDPPEETGQPEDEATPPPDEAPADQDRATIP</sequence>
<keyword evidence="4" id="KW-1185">Reference proteome</keyword>
<dbReference type="RefSeq" id="WP_184971886.1">
    <property type="nucleotide sequence ID" value="NZ_JACHIN010000015.1"/>
</dbReference>
<proteinExistence type="predicted"/>
<evidence type="ECO:0000256" key="1">
    <source>
        <dbReference type="SAM" id="MobiDB-lite"/>
    </source>
</evidence>
<keyword evidence="2" id="KW-0472">Membrane</keyword>
<feature type="compositionally biased region" description="Acidic residues" evidence="1">
    <location>
        <begin position="242"/>
        <end position="253"/>
    </location>
</feature>
<accession>A0A7W8EL01</accession>
<evidence type="ECO:0000256" key="2">
    <source>
        <dbReference type="SAM" id="Phobius"/>
    </source>
</evidence>
<feature type="transmembrane region" description="Helical" evidence="2">
    <location>
        <begin position="38"/>
        <end position="58"/>
    </location>
</feature>
<feature type="transmembrane region" description="Helical" evidence="2">
    <location>
        <begin position="12"/>
        <end position="32"/>
    </location>
</feature>
<keyword evidence="2" id="KW-0812">Transmembrane</keyword>
<evidence type="ECO:0000313" key="3">
    <source>
        <dbReference type="EMBL" id="MBB5083126.1"/>
    </source>
</evidence>
<organism evidence="3 4">
    <name type="scientific">Nonomuraea endophytica</name>
    <dbReference type="NCBI Taxonomy" id="714136"/>
    <lineage>
        <taxon>Bacteria</taxon>
        <taxon>Bacillati</taxon>
        <taxon>Actinomycetota</taxon>
        <taxon>Actinomycetes</taxon>
        <taxon>Streptosporangiales</taxon>
        <taxon>Streptosporangiaceae</taxon>
        <taxon>Nonomuraea</taxon>
    </lineage>
</organism>
<keyword evidence="2" id="KW-1133">Transmembrane helix</keyword>